<gene>
    <name evidence="1" type="ORF">F5985_12860</name>
</gene>
<dbReference type="AlphaFoldDB" id="A0A7C9MSM0"/>
<dbReference type="Gene3D" id="3.40.50.2000">
    <property type="entry name" value="Glycogen Phosphorylase B"/>
    <property type="match status" value="2"/>
</dbReference>
<sequence>MKTKSLLLVQHEVNENNGIGKKIISQKKALLNLGYYVEICSLVTDNNGKYYARVIDGKIFELFQKKYGLNKKLQWIWGYSKIFEYITAESIKFVYIRYTHFANPFFIYFLKRLRDTGVLIYLEIPTYPYDSEYKDITFGKKILLTLEQACRMQFKNKVNRIITVTDDTKIFGIETINIDNGIDINTIPVKRWKASSSSIRVIIVSSFEFWHGYERLIHGMAQYQKKQKSIDIHFDFIGHNNTTTCNEYKRLVNLYGLEDKFKFHGYLTGKSLDQIFDVADVAIGVIGGHRKGLDKLKALKNREYCARGIPFAYSGSDPSFDGCNFVLKLQNDESPINISELIDWAISIPDVTELMRKHAIDNLTWDKQMSKIAESANYFLKQK</sequence>
<dbReference type="EMBL" id="VYSB01000014">
    <property type="protein sequence ID" value="MYZ52998.1"/>
    <property type="molecule type" value="Genomic_DNA"/>
</dbReference>
<dbReference type="Proteomes" id="UP000481947">
    <property type="component" value="Unassembled WGS sequence"/>
</dbReference>
<evidence type="ECO:0000313" key="2">
    <source>
        <dbReference type="Proteomes" id="UP000481947"/>
    </source>
</evidence>
<dbReference type="RefSeq" id="WP_161125693.1">
    <property type="nucleotide sequence ID" value="NZ_VYSB01000014.1"/>
</dbReference>
<proteinExistence type="predicted"/>
<name>A0A7C9MSM0_9BURK</name>
<organism evidence="1 2">
    <name type="scientific">Malikia spinosa</name>
    <dbReference type="NCBI Taxonomy" id="86180"/>
    <lineage>
        <taxon>Bacteria</taxon>
        <taxon>Pseudomonadati</taxon>
        <taxon>Pseudomonadota</taxon>
        <taxon>Betaproteobacteria</taxon>
        <taxon>Burkholderiales</taxon>
        <taxon>Comamonadaceae</taxon>
        <taxon>Malikia</taxon>
    </lineage>
</organism>
<accession>A0A7C9MSM0</accession>
<keyword evidence="1" id="KW-0808">Transferase</keyword>
<protein>
    <submittedName>
        <fullName evidence="1">Glycosyltransferase family 4 protein</fullName>
    </submittedName>
</protein>
<dbReference type="GO" id="GO:0016740">
    <property type="term" value="F:transferase activity"/>
    <property type="evidence" value="ECO:0007669"/>
    <property type="project" value="UniProtKB-KW"/>
</dbReference>
<reference evidence="1 2" key="1">
    <citation type="submission" date="2019-09" db="EMBL/GenBank/DDBJ databases">
        <title>Identification of Malikia spinosa a prominent benzene-, toluene-, and ethylbenzene-degrading bacterium: enrichment, isolation and whole genome sequencing.</title>
        <authorList>
            <person name="Tancsics A."/>
            <person name="Revesz F."/>
            <person name="Kriszt B."/>
        </authorList>
    </citation>
    <scope>NUCLEOTIDE SEQUENCE [LARGE SCALE GENOMIC DNA]</scope>
    <source>
        <strain evidence="1 2">AB6</strain>
    </source>
</reference>
<comment type="caution">
    <text evidence="1">The sequence shown here is derived from an EMBL/GenBank/DDBJ whole genome shotgun (WGS) entry which is preliminary data.</text>
</comment>
<dbReference type="SUPFAM" id="SSF53756">
    <property type="entry name" value="UDP-Glycosyltransferase/glycogen phosphorylase"/>
    <property type="match status" value="1"/>
</dbReference>
<evidence type="ECO:0000313" key="1">
    <source>
        <dbReference type="EMBL" id="MYZ52998.1"/>
    </source>
</evidence>